<dbReference type="PROSITE" id="PS01053">
    <property type="entry name" value="ARGINASE_1"/>
    <property type="match status" value="1"/>
</dbReference>
<evidence type="ECO:0000313" key="6">
    <source>
        <dbReference type="EMBL" id="PSS20629.1"/>
    </source>
</evidence>
<dbReference type="EMBL" id="KZ679010">
    <property type="protein sequence ID" value="PSS20629.1"/>
    <property type="molecule type" value="Genomic_DNA"/>
</dbReference>
<dbReference type="Proteomes" id="UP000241818">
    <property type="component" value="Unassembled WGS sequence"/>
</dbReference>
<keyword evidence="5" id="KW-0732">Signal</keyword>
<protein>
    <recommendedName>
        <fullName evidence="8">Agmatinase</fullName>
    </recommendedName>
</protein>
<dbReference type="GO" id="GO:0046872">
    <property type="term" value="F:metal ion binding"/>
    <property type="evidence" value="ECO:0007669"/>
    <property type="project" value="UniProtKB-KW"/>
</dbReference>
<organism evidence="6 7">
    <name type="scientific">Amorphotheca resinae ATCC 22711</name>
    <dbReference type="NCBI Taxonomy" id="857342"/>
    <lineage>
        <taxon>Eukaryota</taxon>
        <taxon>Fungi</taxon>
        <taxon>Dikarya</taxon>
        <taxon>Ascomycota</taxon>
        <taxon>Pezizomycotina</taxon>
        <taxon>Leotiomycetes</taxon>
        <taxon>Helotiales</taxon>
        <taxon>Amorphothecaceae</taxon>
        <taxon>Amorphotheca</taxon>
    </lineage>
</organism>
<comment type="similarity">
    <text evidence="3 4">Belongs to the arginase family.</text>
</comment>
<dbReference type="Gene3D" id="3.40.800.10">
    <property type="entry name" value="Ureohydrolase domain"/>
    <property type="match status" value="1"/>
</dbReference>
<evidence type="ECO:0000256" key="2">
    <source>
        <dbReference type="ARBA" id="ARBA00022801"/>
    </source>
</evidence>
<dbReference type="SUPFAM" id="SSF52768">
    <property type="entry name" value="Arginase/deacetylase"/>
    <property type="match status" value="1"/>
</dbReference>
<dbReference type="AlphaFoldDB" id="A0A2T3B4Q9"/>
<evidence type="ECO:0000256" key="3">
    <source>
        <dbReference type="PROSITE-ProRule" id="PRU00742"/>
    </source>
</evidence>
<keyword evidence="1" id="KW-0479">Metal-binding</keyword>
<dbReference type="InParanoid" id="A0A2T3B4Q9"/>
<dbReference type="PANTHER" id="PTHR11358">
    <property type="entry name" value="ARGINASE/AGMATINASE"/>
    <property type="match status" value="1"/>
</dbReference>
<dbReference type="PROSITE" id="PS51409">
    <property type="entry name" value="ARGINASE_2"/>
    <property type="match status" value="1"/>
</dbReference>
<dbReference type="InterPro" id="IPR020855">
    <property type="entry name" value="Ureohydrolase_Mn_BS"/>
</dbReference>
<dbReference type="OrthoDB" id="288726at2759"/>
<evidence type="ECO:0000256" key="4">
    <source>
        <dbReference type="RuleBase" id="RU003684"/>
    </source>
</evidence>
<feature type="chain" id="PRO_5015672050" description="Agmatinase" evidence="5">
    <location>
        <begin position="19"/>
        <end position="403"/>
    </location>
</feature>
<dbReference type="CDD" id="cd11592">
    <property type="entry name" value="Agmatinase_PAH"/>
    <property type="match status" value="1"/>
</dbReference>
<dbReference type="STRING" id="857342.A0A2T3B4Q9"/>
<dbReference type="InterPro" id="IPR006035">
    <property type="entry name" value="Ureohydrolase"/>
</dbReference>
<dbReference type="PANTHER" id="PTHR11358:SF30">
    <property type="entry name" value="AGMATINASE 1-RELATED"/>
    <property type="match status" value="1"/>
</dbReference>
<accession>A0A2T3B4Q9</accession>
<evidence type="ECO:0008006" key="8">
    <source>
        <dbReference type="Google" id="ProtNLM"/>
    </source>
</evidence>
<dbReference type="RefSeq" id="XP_024721899.1">
    <property type="nucleotide sequence ID" value="XM_024867513.1"/>
</dbReference>
<keyword evidence="7" id="KW-1185">Reference proteome</keyword>
<keyword evidence="2 4" id="KW-0378">Hydrolase</keyword>
<dbReference type="GO" id="GO:0008783">
    <property type="term" value="F:agmatinase activity"/>
    <property type="evidence" value="ECO:0007669"/>
    <property type="project" value="TreeGrafter"/>
</dbReference>
<feature type="signal peptide" evidence="5">
    <location>
        <begin position="1"/>
        <end position="18"/>
    </location>
</feature>
<name>A0A2T3B4Q9_AMORE</name>
<gene>
    <name evidence="6" type="ORF">M430DRAFT_41922</name>
</gene>
<reference evidence="6 7" key="1">
    <citation type="journal article" date="2018" name="New Phytol.">
        <title>Comparative genomics and transcriptomics depict ericoid mycorrhizal fungi as versatile saprotrophs and plant mutualists.</title>
        <authorList>
            <person name="Martino E."/>
            <person name="Morin E."/>
            <person name="Grelet G.A."/>
            <person name="Kuo A."/>
            <person name="Kohler A."/>
            <person name="Daghino S."/>
            <person name="Barry K.W."/>
            <person name="Cichocki N."/>
            <person name="Clum A."/>
            <person name="Dockter R.B."/>
            <person name="Hainaut M."/>
            <person name="Kuo R.C."/>
            <person name="LaButti K."/>
            <person name="Lindahl B.D."/>
            <person name="Lindquist E.A."/>
            <person name="Lipzen A."/>
            <person name="Khouja H.R."/>
            <person name="Magnuson J."/>
            <person name="Murat C."/>
            <person name="Ohm R.A."/>
            <person name="Singer S.W."/>
            <person name="Spatafora J.W."/>
            <person name="Wang M."/>
            <person name="Veneault-Fourrey C."/>
            <person name="Henrissat B."/>
            <person name="Grigoriev I.V."/>
            <person name="Martin F.M."/>
            <person name="Perotto S."/>
        </authorList>
    </citation>
    <scope>NUCLEOTIDE SEQUENCE [LARGE SCALE GENOMIC DNA]</scope>
    <source>
        <strain evidence="6 7">ATCC 22711</strain>
    </source>
</reference>
<evidence type="ECO:0000256" key="1">
    <source>
        <dbReference type="ARBA" id="ARBA00022723"/>
    </source>
</evidence>
<dbReference type="GO" id="GO:0033389">
    <property type="term" value="P:putrescine biosynthetic process from arginine, via agmatine"/>
    <property type="evidence" value="ECO:0007669"/>
    <property type="project" value="TreeGrafter"/>
</dbReference>
<proteinExistence type="inferred from homology"/>
<sequence length="403" mass="44116">MIAYLLPLLALSSSAVSAAGPQRVLGHHDGPSNFIHSSIFGRKDLDINSVPDTVILTPLYRARDSNGNDQSESATFAHLPFTDCTKPENNGTFDIGIVGHPFDLGVSYRPGARFGPNGARLGARRLAPAAGWSMDHGINPFREWATVVDCGDIWNSPFDKLIAIHELENGMKAMNELKPKNESVADAVRLITIGGDHTITLPILRALHSTWGRVAVLHFDSHLDTWDPKQLGGGLTKYSEVNHGTMLHIAHEEGLLSNHSNMHLGSRCMLFDEHFDLDNDLRCGFSYIRARELDRLGVDKVVEQIVDTVGDEYVYLSIDIDVLDPAFAPATGTIEPGGWTTRELLQIINGLSNAGLKIIGSDVVEFTPVYDNAAETTGIAISEIIYEILQWMVHVPVKTPIKA</sequence>
<dbReference type="PRINTS" id="PR00116">
    <property type="entry name" value="ARGINASE"/>
</dbReference>
<evidence type="ECO:0000313" key="7">
    <source>
        <dbReference type="Proteomes" id="UP000241818"/>
    </source>
</evidence>
<dbReference type="Pfam" id="PF00491">
    <property type="entry name" value="Arginase"/>
    <property type="match status" value="1"/>
</dbReference>
<dbReference type="InterPro" id="IPR023696">
    <property type="entry name" value="Ureohydrolase_dom_sf"/>
</dbReference>
<evidence type="ECO:0000256" key="5">
    <source>
        <dbReference type="SAM" id="SignalP"/>
    </source>
</evidence>
<dbReference type="GeneID" id="36575594"/>